<evidence type="ECO:0000313" key="2">
    <source>
        <dbReference type="EMBL" id="MBO4210497.1"/>
    </source>
</evidence>
<dbReference type="Pfam" id="PF13349">
    <property type="entry name" value="DUF4097"/>
    <property type="match status" value="1"/>
</dbReference>
<dbReference type="Proteomes" id="UP000823521">
    <property type="component" value="Unassembled WGS sequence"/>
</dbReference>
<evidence type="ECO:0000313" key="3">
    <source>
        <dbReference type="Proteomes" id="UP000823521"/>
    </source>
</evidence>
<accession>A0ABS3W131</accession>
<protein>
    <submittedName>
        <fullName evidence="2">DUF4097 family beta strand repeat protein</fullName>
    </submittedName>
</protein>
<reference evidence="2 3" key="1">
    <citation type="submission" date="2019-12" db="EMBL/GenBank/DDBJ databases">
        <title>Whole genome sequencing of endophytic Actinobacterium Micromonospora sp. MPMI6T.</title>
        <authorList>
            <person name="Evv R."/>
            <person name="Podile A.R."/>
        </authorList>
    </citation>
    <scope>NUCLEOTIDE SEQUENCE [LARGE SCALE GENOMIC DNA]</scope>
    <source>
        <strain evidence="2 3">MPMI6</strain>
    </source>
</reference>
<dbReference type="EMBL" id="WVUH01000498">
    <property type="protein sequence ID" value="MBO4210497.1"/>
    <property type="molecule type" value="Genomic_DNA"/>
</dbReference>
<evidence type="ECO:0000259" key="1">
    <source>
        <dbReference type="Pfam" id="PF13349"/>
    </source>
</evidence>
<comment type="caution">
    <text evidence="2">The sequence shown here is derived from an EMBL/GenBank/DDBJ whole genome shotgun (WGS) entry which is preliminary data.</text>
</comment>
<name>A0ABS3W131_MICEH</name>
<organism evidence="2 3">
    <name type="scientific">Micromonospora echinofusca</name>
    <dbReference type="NCBI Taxonomy" id="47858"/>
    <lineage>
        <taxon>Bacteria</taxon>
        <taxon>Bacillati</taxon>
        <taxon>Actinomycetota</taxon>
        <taxon>Actinomycetes</taxon>
        <taxon>Micromonosporales</taxon>
        <taxon>Micromonosporaceae</taxon>
        <taxon>Micromonospora</taxon>
    </lineage>
</organism>
<gene>
    <name evidence="2" type="ORF">GSF22_31570</name>
</gene>
<proteinExistence type="predicted"/>
<dbReference type="InterPro" id="IPR025164">
    <property type="entry name" value="Toastrack_DUF4097"/>
</dbReference>
<feature type="domain" description="DUF4097" evidence="1">
    <location>
        <begin position="105"/>
        <end position="250"/>
    </location>
</feature>
<keyword evidence="3" id="KW-1185">Reference proteome</keyword>
<dbReference type="Gene3D" id="2.160.20.120">
    <property type="match status" value="1"/>
</dbReference>
<sequence>MTGATAALLLGALVGCGELAQRRLDFSDTEAVKITKITILPGSGDVLVRTAAVPDTSIKRVVRYQGGQQPKAAYRLEGTELVLDTDCGRRCSVSFEVLAPEGVTVSGENGSGDVELTRVGAVDLVVGSGDIRVRGTSAGVRAETGSGSIEVTDVTGAVRLRAGSGGVTGRGLRGAEIDAETGSGDIELTLEAPGPVRAHAGSGSVEVTVPPGAYQVRARTGSGQTTVGVPDDPTARLVLDVGADSGDVTVQPR</sequence>